<keyword evidence="2" id="KW-1185">Reference proteome</keyword>
<comment type="caution">
    <text evidence="1">The sequence shown here is derived from an EMBL/GenBank/DDBJ whole genome shotgun (WGS) entry which is preliminary data.</text>
</comment>
<feature type="non-terminal residue" evidence="1">
    <location>
        <position position="154"/>
    </location>
</feature>
<protein>
    <recommendedName>
        <fullName evidence="3">Thioredoxin domain-containing protein</fullName>
    </recommendedName>
</protein>
<organism evidence="1 2">
    <name type="scientific">Massilia hydrophila</name>
    <dbReference type="NCBI Taxonomy" id="3044279"/>
    <lineage>
        <taxon>Bacteria</taxon>
        <taxon>Pseudomonadati</taxon>
        <taxon>Pseudomonadota</taxon>
        <taxon>Betaproteobacteria</taxon>
        <taxon>Burkholderiales</taxon>
        <taxon>Oxalobacteraceae</taxon>
        <taxon>Telluria group</taxon>
        <taxon>Massilia</taxon>
    </lineage>
</organism>
<name>A0ABS7YHS1_9BURK</name>
<sequence>DQFFSGPGGRADDWRDLVDAAKAWARGGDRAKYESALADLSVTEEFHGYPGLQLMAALREAATSGDAATSVALATRITQALTTRSFRQHSGDWDLHDEGNGDIPDMLPPTFGGKEAHRPYFETLIVTGVSSNAWPALATEWRKLRRPIDSFVYE</sequence>
<gene>
    <name evidence="1" type="ORF">LE190_21450</name>
</gene>
<evidence type="ECO:0000313" key="1">
    <source>
        <dbReference type="EMBL" id="MCA1858471.1"/>
    </source>
</evidence>
<accession>A0ABS7YHS1</accession>
<dbReference type="EMBL" id="JAHYBX010000051">
    <property type="protein sequence ID" value="MCA1858471.1"/>
    <property type="molecule type" value="Genomic_DNA"/>
</dbReference>
<evidence type="ECO:0000313" key="2">
    <source>
        <dbReference type="Proteomes" id="UP001198602"/>
    </source>
</evidence>
<reference evidence="1 2" key="1">
    <citation type="submission" date="2021-07" db="EMBL/GenBank/DDBJ databases">
        <title>Characterization of Violacein-producing bacteria and related species.</title>
        <authorList>
            <person name="Wilson H.S."/>
            <person name="De Leon M.E."/>
        </authorList>
    </citation>
    <scope>NUCLEOTIDE SEQUENCE [LARGE SCALE GENOMIC DNA]</scope>
    <source>
        <strain evidence="1 2">HSC-2F05</strain>
    </source>
</reference>
<feature type="non-terminal residue" evidence="1">
    <location>
        <position position="1"/>
    </location>
</feature>
<evidence type="ECO:0008006" key="3">
    <source>
        <dbReference type="Google" id="ProtNLM"/>
    </source>
</evidence>
<proteinExistence type="predicted"/>
<dbReference type="Proteomes" id="UP001198602">
    <property type="component" value="Unassembled WGS sequence"/>
</dbReference>